<evidence type="ECO:0000256" key="4">
    <source>
        <dbReference type="PIRSR" id="PIRSR000097-1"/>
    </source>
</evidence>
<gene>
    <name evidence="8" type="ORF">IE4872_PD00644</name>
</gene>
<dbReference type="InterPro" id="IPR036812">
    <property type="entry name" value="NAD(P)_OxRdtase_dom_sf"/>
</dbReference>
<keyword evidence="3" id="KW-0560">Oxidoreductase</keyword>
<dbReference type="OrthoDB" id="9804790at2"/>
<dbReference type="Pfam" id="PF00248">
    <property type="entry name" value="Aldo_ket_red"/>
    <property type="match status" value="1"/>
</dbReference>
<dbReference type="CDD" id="cd19127">
    <property type="entry name" value="AKR_AKR5B1"/>
    <property type="match status" value="1"/>
</dbReference>
<reference evidence="8 9" key="1">
    <citation type="submission" date="2016-09" db="EMBL/GenBank/DDBJ databases">
        <title>The complete genome sequences of Rhizobium gallicum, symbiovars gallicum and phaseoli, symbionts associated to common bean (Phaseolus vulgaris).</title>
        <authorList>
            <person name="Bustos P."/>
            <person name="Santamaria R.I."/>
            <person name="Perez-Carrascal O.M."/>
            <person name="Juarez S."/>
            <person name="Lozano L."/>
            <person name="Martinez-Flores I."/>
            <person name="Martinez-Romero E."/>
            <person name="Cevallos M."/>
            <person name="Romero D."/>
            <person name="Davila G."/>
            <person name="Gonzalez V."/>
        </authorList>
    </citation>
    <scope>NUCLEOTIDE SEQUENCE [LARGE SCALE GENOMIC DNA]</scope>
    <source>
        <strain evidence="8 9">IE4872</strain>
        <plasmid evidence="9">prgalie4872d</plasmid>
    </source>
</reference>
<keyword evidence="8" id="KW-0614">Plasmid</keyword>
<feature type="binding site" evidence="5">
    <location>
        <position position="110"/>
    </location>
    <ligand>
        <name>substrate</name>
    </ligand>
</feature>
<protein>
    <submittedName>
        <fullName evidence="8">Aldo/keto reductase protein</fullName>
    </submittedName>
</protein>
<dbReference type="AlphaFoldDB" id="A0A1L5NTF1"/>
<keyword evidence="2" id="KW-0521">NADP</keyword>
<evidence type="ECO:0000256" key="5">
    <source>
        <dbReference type="PIRSR" id="PIRSR000097-2"/>
    </source>
</evidence>
<organism evidence="8 9">
    <name type="scientific">Rhizobium gallicum</name>
    <dbReference type="NCBI Taxonomy" id="56730"/>
    <lineage>
        <taxon>Bacteria</taxon>
        <taxon>Pseudomonadati</taxon>
        <taxon>Pseudomonadota</taxon>
        <taxon>Alphaproteobacteria</taxon>
        <taxon>Hyphomicrobiales</taxon>
        <taxon>Rhizobiaceae</taxon>
        <taxon>Rhizobium/Agrobacterium group</taxon>
        <taxon>Rhizobium</taxon>
    </lineage>
</organism>
<sequence length="301" mass="33587">MTSNTQKTTLSNGVDMPLLGLGVYRSSPEDTVQAVSTALATGYRLIDTAAAYRNEEQVGEAMRQSAVDRADVFVITKLWISDYGYDETLRGFDRSMRKLGLNGIDLYLLHQPMPNEWERTVSSWKALARLFDEGRTRAVGVSNFNSELLADLIDRTGFVPHVNQVELHPFFTQEDLRATHQRLRIATQAWSPIGGVMRYVSDHPEAAPSPLSHTTVADLAEKHGKTPAQIILRWHLQHGFSAIPKSVRAARITENIDVFDFVLSVDEMAAIDALGTGVRSGPNPDDIDTKTYPLRIEDRPR</sequence>
<evidence type="ECO:0000259" key="7">
    <source>
        <dbReference type="Pfam" id="PF00248"/>
    </source>
</evidence>
<feature type="active site" description="Proton donor" evidence="4">
    <location>
        <position position="52"/>
    </location>
</feature>
<evidence type="ECO:0000256" key="3">
    <source>
        <dbReference type="ARBA" id="ARBA00023002"/>
    </source>
</evidence>
<dbReference type="InterPro" id="IPR023210">
    <property type="entry name" value="NADP_OxRdtase_dom"/>
</dbReference>
<dbReference type="EMBL" id="CP017105">
    <property type="protein sequence ID" value="APO71174.1"/>
    <property type="molecule type" value="Genomic_DNA"/>
</dbReference>
<dbReference type="GO" id="GO:0016616">
    <property type="term" value="F:oxidoreductase activity, acting on the CH-OH group of donors, NAD or NADP as acceptor"/>
    <property type="evidence" value="ECO:0007669"/>
    <property type="project" value="UniProtKB-ARBA"/>
</dbReference>
<dbReference type="PANTHER" id="PTHR43827:SF3">
    <property type="entry name" value="NADP-DEPENDENT OXIDOREDUCTASE DOMAIN-CONTAINING PROTEIN"/>
    <property type="match status" value="1"/>
</dbReference>
<dbReference type="PROSITE" id="PS00798">
    <property type="entry name" value="ALDOKETO_REDUCTASE_1"/>
    <property type="match status" value="1"/>
</dbReference>
<dbReference type="PANTHER" id="PTHR43827">
    <property type="entry name" value="2,5-DIKETO-D-GLUCONIC ACID REDUCTASE"/>
    <property type="match status" value="1"/>
</dbReference>
<accession>A0A1L5NTF1</accession>
<feature type="domain" description="NADP-dependent oxidoreductase" evidence="7">
    <location>
        <begin position="25"/>
        <end position="274"/>
    </location>
</feature>
<evidence type="ECO:0000256" key="2">
    <source>
        <dbReference type="ARBA" id="ARBA00022857"/>
    </source>
</evidence>
<evidence type="ECO:0000256" key="6">
    <source>
        <dbReference type="PIRSR" id="PIRSR000097-3"/>
    </source>
</evidence>
<comment type="similarity">
    <text evidence="1">Belongs to the aldo/keto reductase family.</text>
</comment>
<evidence type="ECO:0000313" key="8">
    <source>
        <dbReference type="EMBL" id="APO71174.1"/>
    </source>
</evidence>
<dbReference type="PRINTS" id="PR00069">
    <property type="entry name" value="ALDKETRDTASE"/>
</dbReference>
<dbReference type="SUPFAM" id="SSF51430">
    <property type="entry name" value="NAD(P)-linked oxidoreductase"/>
    <property type="match status" value="1"/>
</dbReference>
<dbReference type="InterPro" id="IPR020471">
    <property type="entry name" value="AKR"/>
</dbReference>
<evidence type="ECO:0000313" key="9">
    <source>
        <dbReference type="Proteomes" id="UP000184749"/>
    </source>
</evidence>
<feature type="site" description="Lowers pKa of active site Tyr" evidence="6">
    <location>
        <position position="77"/>
    </location>
</feature>
<name>A0A1L5NTF1_9HYPH</name>
<dbReference type="Gene3D" id="3.20.20.100">
    <property type="entry name" value="NADP-dependent oxidoreductase domain"/>
    <property type="match status" value="1"/>
</dbReference>
<dbReference type="RefSeq" id="WP_074071538.1">
    <property type="nucleotide sequence ID" value="NZ_CP017105.1"/>
</dbReference>
<dbReference type="Proteomes" id="UP000184749">
    <property type="component" value="Plasmid pRgalIE4872d"/>
</dbReference>
<dbReference type="PIRSF" id="PIRSF000097">
    <property type="entry name" value="AKR"/>
    <property type="match status" value="1"/>
</dbReference>
<dbReference type="InterPro" id="IPR018170">
    <property type="entry name" value="Aldo/ket_reductase_CS"/>
</dbReference>
<dbReference type="PROSITE" id="PS00062">
    <property type="entry name" value="ALDOKETO_REDUCTASE_2"/>
    <property type="match status" value="1"/>
</dbReference>
<evidence type="ECO:0000256" key="1">
    <source>
        <dbReference type="ARBA" id="ARBA00007905"/>
    </source>
</evidence>
<proteinExistence type="inferred from homology"/>
<dbReference type="FunFam" id="3.20.20.100:FF:000015">
    <property type="entry name" value="Oxidoreductase, aldo/keto reductase family"/>
    <property type="match status" value="1"/>
</dbReference>
<geneLocation type="plasmid" evidence="9">
    <name>prgalie4872d</name>
</geneLocation>